<dbReference type="InterPro" id="IPR001128">
    <property type="entry name" value="Cyt_P450"/>
</dbReference>
<proteinExistence type="inferred from homology"/>
<gene>
    <name evidence="8" type="ORF">ACFFSY_19635</name>
</gene>
<dbReference type="InterPro" id="IPR002401">
    <property type="entry name" value="Cyt_P450_E_grp-I"/>
</dbReference>
<evidence type="ECO:0000313" key="8">
    <source>
        <dbReference type="EMBL" id="MFB9328146.1"/>
    </source>
</evidence>
<keyword evidence="2 7" id="KW-0349">Heme</keyword>
<keyword evidence="5 7" id="KW-0408">Iron</keyword>
<evidence type="ECO:0000256" key="1">
    <source>
        <dbReference type="ARBA" id="ARBA00010617"/>
    </source>
</evidence>
<evidence type="ECO:0000256" key="2">
    <source>
        <dbReference type="ARBA" id="ARBA00022617"/>
    </source>
</evidence>
<organism evidence="8 9">
    <name type="scientific">Paenibacillus aurantiacus</name>
    <dbReference type="NCBI Taxonomy" id="1936118"/>
    <lineage>
        <taxon>Bacteria</taxon>
        <taxon>Bacillati</taxon>
        <taxon>Bacillota</taxon>
        <taxon>Bacilli</taxon>
        <taxon>Bacillales</taxon>
        <taxon>Paenibacillaceae</taxon>
        <taxon>Paenibacillus</taxon>
    </lineage>
</organism>
<reference evidence="8 9" key="1">
    <citation type="submission" date="2024-09" db="EMBL/GenBank/DDBJ databases">
        <authorList>
            <person name="Sun Q."/>
            <person name="Mori K."/>
        </authorList>
    </citation>
    <scope>NUCLEOTIDE SEQUENCE [LARGE SCALE GENOMIC DNA]</scope>
    <source>
        <strain evidence="8 9">TISTR 2452</strain>
    </source>
</reference>
<protein>
    <submittedName>
        <fullName evidence="8">Cytochrome P450</fullName>
    </submittedName>
</protein>
<dbReference type="InterPro" id="IPR017972">
    <property type="entry name" value="Cyt_P450_CS"/>
</dbReference>
<keyword evidence="4 7" id="KW-0560">Oxidoreductase</keyword>
<dbReference type="Pfam" id="PF00067">
    <property type="entry name" value="p450"/>
    <property type="match status" value="1"/>
</dbReference>
<name>A0ABV5KSG3_9BACL</name>
<dbReference type="InterPro" id="IPR050196">
    <property type="entry name" value="Cytochrome_P450_Monoox"/>
</dbReference>
<dbReference type="EMBL" id="JBHMDO010000033">
    <property type="protein sequence ID" value="MFB9328146.1"/>
    <property type="molecule type" value="Genomic_DNA"/>
</dbReference>
<dbReference type="SUPFAM" id="SSF48264">
    <property type="entry name" value="Cytochrome P450"/>
    <property type="match status" value="1"/>
</dbReference>
<dbReference type="Proteomes" id="UP001589747">
    <property type="component" value="Unassembled WGS sequence"/>
</dbReference>
<comment type="caution">
    <text evidence="8">The sequence shown here is derived from an EMBL/GenBank/DDBJ whole genome shotgun (WGS) entry which is preliminary data.</text>
</comment>
<dbReference type="PROSITE" id="PS00086">
    <property type="entry name" value="CYTOCHROME_P450"/>
    <property type="match status" value="1"/>
</dbReference>
<dbReference type="InterPro" id="IPR036396">
    <property type="entry name" value="Cyt_P450_sf"/>
</dbReference>
<keyword evidence="3 7" id="KW-0479">Metal-binding</keyword>
<dbReference type="PRINTS" id="PR00463">
    <property type="entry name" value="EP450I"/>
</dbReference>
<dbReference type="PANTHER" id="PTHR24291">
    <property type="entry name" value="CYTOCHROME P450 FAMILY 4"/>
    <property type="match status" value="1"/>
</dbReference>
<evidence type="ECO:0000256" key="7">
    <source>
        <dbReference type="RuleBase" id="RU000461"/>
    </source>
</evidence>
<evidence type="ECO:0000256" key="4">
    <source>
        <dbReference type="ARBA" id="ARBA00023002"/>
    </source>
</evidence>
<dbReference type="CDD" id="cd20620">
    <property type="entry name" value="CYP132-like"/>
    <property type="match status" value="1"/>
</dbReference>
<evidence type="ECO:0000256" key="6">
    <source>
        <dbReference type="ARBA" id="ARBA00023033"/>
    </source>
</evidence>
<dbReference type="PRINTS" id="PR00385">
    <property type="entry name" value="P450"/>
</dbReference>
<evidence type="ECO:0000256" key="5">
    <source>
        <dbReference type="ARBA" id="ARBA00023004"/>
    </source>
</evidence>
<dbReference type="PANTHER" id="PTHR24291:SF50">
    <property type="entry name" value="BIFUNCTIONAL ALBAFLAVENONE MONOOXYGENASE_TERPENE SYNTHASE"/>
    <property type="match status" value="1"/>
</dbReference>
<evidence type="ECO:0000313" key="9">
    <source>
        <dbReference type="Proteomes" id="UP001589747"/>
    </source>
</evidence>
<sequence>MNTVREHFVPQGPKGSLLAGNLMAYRKDPLQFLIDLQQNYGGVAKIRLGPQSMYVIYDPDLLKELLIAKQEHFVKLKAFQEARLFVGDGVATSTGEKHKRVRRLIQPHFTRAHIQTYAGQMADIVERELDRWAPGQRRSLTDDISNITFAIIAKTLFSLDGDEYARAIREPYETINRMCAERMRQLAAMPLFVPTAKNRAYKAALQSLDQSVYAILQERKRNPELGAGDLLSVLIEAKDENGHGMTDQELRDELMIMFIAGHETSANALSWAFSFILRQPEVERKLHEEWDRVLQGARPTAETYMQLTYTQNVIWEAMRLRAPSFFTGRSAIRDVELGPLRVKKGQSVLFSPFAIHQNPTYFPDPQSFLPERFEHDLLKRIPQFAYMPFGGGPRGCIGNHFAMLEMVIALTMIGQRYRLRLAPGHPPTEMEPLMTLRPKNGLDIVVESANG</sequence>
<keyword evidence="9" id="KW-1185">Reference proteome</keyword>
<keyword evidence="6 7" id="KW-0503">Monooxygenase</keyword>
<evidence type="ECO:0000256" key="3">
    <source>
        <dbReference type="ARBA" id="ARBA00022723"/>
    </source>
</evidence>
<dbReference type="Gene3D" id="1.10.630.10">
    <property type="entry name" value="Cytochrome P450"/>
    <property type="match status" value="1"/>
</dbReference>
<dbReference type="RefSeq" id="WP_377497166.1">
    <property type="nucleotide sequence ID" value="NZ_JBHMDO010000033.1"/>
</dbReference>
<comment type="similarity">
    <text evidence="1 7">Belongs to the cytochrome P450 family.</text>
</comment>
<accession>A0ABV5KSG3</accession>